<evidence type="ECO:0000256" key="2">
    <source>
        <dbReference type="ARBA" id="ARBA00022692"/>
    </source>
</evidence>
<keyword evidence="7" id="KW-0732">Signal</keyword>
<feature type="domain" description="Peptidase S8/S53" evidence="8">
    <location>
        <begin position="108"/>
        <end position="462"/>
    </location>
</feature>
<dbReference type="GO" id="GO:0004252">
    <property type="term" value="F:serine-type endopeptidase activity"/>
    <property type="evidence" value="ECO:0007669"/>
    <property type="project" value="InterPro"/>
</dbReference>
<dbReference type="SUPFAM" id="SSF69318">
    <property type="entry name" value="Integrin alpha N-terminal domain"/>
    <property type="match status" value="1"/>
</dbReference>
<proteinExistence type="inferred from homology"/>
<dbReference type="SUPFAM" id="SSF52743">
    <property type="entry name" value="Subtilisin-like"/>
    <property type="match status" value="1"/>
</dbReference>
<evidence type="ECO:0000256" key="7">
    <source>
        <dbReference type="SAM" id="SignalP"/>
    </source>
</evidence>
<comment type="caution">
    <text evidence="9">The sequence shown here is derived from an EMBL/GenBank/DDBJ whole genome shotgun (WGS) entry which is preliminary data.</text>
</comment>
<name>A0A1F2WET7_9ACTN</name>
<dbReference type="InterPro" id="IPR045232">
    <property type="entry name" value="FAM234"/>
</dbReference>
<evidence type="ECO:0000313" key="9">
    <source>
        <dbReference type="EMBL" id="OFW55383.1"/>
    </source>
</evidence>
<gene>
    <name evidence="9" type="ORF">A2Y75_09685</name>
</gene>
<dbReference type="InterPro" id="IPR000209">
    <property type="entry name" value="Peptidase_S8/S53_dom"/>
</dbReference>
<evidence type="ECO:0000256" key="3">
    <source>
        <dbReference type="ARBA" id="ARBA00022989"/>
    </source>
</evidence>
<dbReference type="InterPro" id="IPR028994">
    <property type="entry name" value="Integrin_alpha_N"/>
</dbReference>
<dbReference type="InterPro" id="IPR036852">
    <property type="entry name" value="Peptidase_S8/S53_dom_sf"/>
</dbReference>
<evidence type="ECO:0000256" key="4">
    <source>
        <dbReference type="ARBA" id="ARBA00023136"/>
    </source>
</evidence>
<comment type="caution">
    <text evidence="5">Lacks conserved residue(s) required for the propagation of feature annotation.</text>
</comment>
<dbReference type="Pfam" id="PF00082">
    <property type="entry name" value="Peptidase_S8"/>
    <property type="match status" value="1"/>
</dbReference>
<comment type="similarity">
    <text evidence="5">Belongs to the peptidase S8 family.</text>
</comment>
<evidence type="ECO:0000256" key="5">
    <source>
        <dbReference type="PROSITE-ProRule" id="PRU01240"/>
    </source>
</evidence>
<dbReference type="PROSITE" id="PS00018">
    <property type="entry name" value="EF_HAND_1"/>
    <property type="match status" value="1"/>
</dbReference>
<dbReference type="PROSITE" id="PS51892">
    <property type="entry name" value="SUBTILASE"/>
    <property type="match status" value="1"/>
</dbReference>
<evidence type="ECO:0000256" key="6">
    <source>
        <dbReference type="SAM" id="MobiDB-lite"/>
    </source>
</evidence>
<dbReference type="PANTHER" id="PTHR21419:SF23">
    <property type="entry name" value="PROTEIN DEFECTIVE IN EXINE FORMATION 1"/>
    <property type="match status" value="1"/>
</dbReference>
<evidence type="ECO:0000313" key="10">
    <source>
        <dbReference type="Proteomes" id="UP000177876"/>
    </source>
</evidence>
<dbReference type="Proteomes" id="UP000177876">
    <property type="component" value="Unassembled WGS sequence"/>
</dbReference>
<evidence type="ECO:0000259" key="8">
    <source>
        <dbReference type="Pfam" id="PF00082"/>
    </source>
</evidence>
<dbReference type="PANTHER" id="PTHR21419">
    <property type="match status" value="1"/>
</dbReference>
<comment type="subcellular location">
    <subcellularLocation>
        <location evidence="1">Membrane</location>
        <topology evidence="1">Single-pass membrane protein</topology>
    </subcellularLocation>
</comment>
<evidence type="ECO:0000256" key="1">
    <source>
        <dbReference type="ARBA" id="ARBA00004167"/>
    </source>
</evidence>
<reference evidence="9 10" key="1">
    <citation type="journal article" date="2016" name="Nat. Commun.">
        <title>Thousands of microbial genomes shed light on interconnected biogeochemical processes in an aquifer system.</title>
        <authorList>
            <person name="Anantharaman K."/>
            <person name="Brown C.T."/>
            <person name="Hug L.A."/>
            <person name="Sharon I."/>
            <person name="Castelle C.J."/>
            <person name="Probst A.J."/>
            <person name="Thomas B.C."/>
            <person name="Singh A."/>
            <person name="Wilkins M.J."/>
            <person name="Karaoz U."/>
            <person name="Brodie E.L."/>
            <person name="Williams K.H."/>
            <person name="Hubbard S.S."/>
            <person name="Banfield J.F."/>
        </authorList>
    </citation>
    <scope>NUCLEOTIDE SEQUENCE [LARGE SCALE GENOMIC DNA]</scope>
</reference>
<accession>A0A1F2WET7</accession>
<protein>
    <recommendedName>
        <fullName evidence="8">Peptidase S8/S53 domain-containing protein</fullName>
    </recommendedName>
</protein>
<dbReference type="PROSITE" id="PS51257">
    <property type="entry name" value="PROKAR_LIPOPROTEIN"/>
    <property type="match status" value="1"/>
</dbReference>
<feature type="chain" id="PRO_5009484154" description="Peptidase S8/S53 domain-containing protein" evidence="7">
    <location>
        <begin position="32"/>
        <end position="1289"/>
    </location>
</feature>
<feature type="region of interest" description="Disordered" evidence="6">
    <location>
        <begin position="1154"/>
        <end position="1182"/>
    </location>
</feature>
<sequence length="1289" mass="136592">MKRRLPRGTLVIILSAVLLLTACAVQTLSSAAVLPASSTLQASGFPRPNDLDPQSNGGWALTAEISENPYLSSLRQVNPGLFSREAEGVMGSSVDKAWSMTMGRPQALIAALGTGIQWQDKDAMSELRRKFRLNFGELTPPLGYDTYDKNGDGVFNIDDYAGDTRVSDLNGNGIIDPEDIIWGFSDGRDDDSNGYVDDICGWDFLEDDNDPWDEVDDGGGTAQCRLIGAEANNQTGTPGACPNGTLLPVRIGYSGLIDVNDFAQGVIFSVDSGAWIIEEGLESFNNSAFAQEAIDYAWAGGVAVLASAGDAGEEQQIFPAGYEHALQVNAITKYWDSGDGSIEQSPASYLYLGASSNYGAHSMISCPSEGTAASATATAAGIAGLIYSKAEDEIAAGEMWRYPGLNTPISACELKQLMELTADDIDFSETDCNSSLGPLDSIVGSSERSASTAGWDPYFGYGRVNAAEAVRAVDEDRIPPEAEIRSPEWFDIVGPGEVSMDITGRVAAVRTDSFQYAVEFSPGLNPASDQWISVQESERRFEQQDGVLASLDLARVYRTIEESKQAGGNGDAGRHAFTVRVRVRDNLGNWGEDRKVFYCSYDPDAVSPVPLNLGSGISAAPRLADLDGDGGNEIIATTGDGMVHAFKPDMSELPGWPVHSTLLPLHQGGQAFSTAALSFEKYASINGAPAIGDLNHDGGLEVVAADTEGRVYAWDRAGNLLPGFPVRSNPLYSIPDSSDWWSDGTLPAEWNASKFVPDRIHKLDKWNRLDKAFLSGPVLCNLDNSRDGSLEIITSAMDGHLYAWHPNGLSLAGWPVKLADPDEVLEFNSLTHTCKFKEPDKVRPLGFGATSPSTGDVNGDGVPEVVCSSNEFYYEALNVSSDSSGLAAYVASLNSLAEGLLKFGNRRAYAVYSQGVARGAAAAGIPANAYLQGWPASLAALDQDLSEGGGPAAIGDIDGDTAVEIGISAYAGPAYILTPEGKSHLGEGGDGLPLCLEGQGPDGEISLSAGTGGCFVKLADDQAYVAANIGIGGLVDRMLPGDQAGESEQLSAWSVARGTVLGNFPQEMGGSLSSPSVCDIDGDEDQEVLINSRSGLHAVDLRGNESNAWPRFTGGYAMSDAAVGDVDGDGNREVITGSREGWLFIWRTPSSSFDAAEWPEPGRDPRGTSCIEEDGTAPGRTGDLSAELIADSATVKLCWTATGDDGFQGQAMCFDIRFLDRPIGECNWAEAIPLSGKPLPGPVGTMHELLLQDFLAEAQTEHGTFYFALQCRDEAGNISAISNLASISF</sequence>
<dbReference type="GO" id="GO:0016020">
    <property type="term" value="C:membrane"/>
    <property type="evidence" value="ECO:0007669"/>
    <property type="project" value="UniProtKB-SubCell"/>
</dbReference>
<dbReference type="GO" id="GO:0006508">
    <property type="term" value="P:proteolysis"/>
    <property type="evidence" value="ECO:0007669"/>
    <property type="project" value="InterPro"/>
</dbReference>
<organism evidence="9 10">
    <name type="scientific">Candidatus Solincola sediminis</name>
    <dbReference type="NCBI Taxonomy" id="1797199"/>
    <lineage>
        <taxon>Bacteria</taxon>
        <taxon>Bacillati</taxon>
        <taxon>Actinomycetota</taxon>
        <taxon>Candidatus Geothermincolia</taxon>
        <taxon>Candidatus Geothermincolales</taxon>
        <taxon>Candidatus Geothermincolaceae</taxon>
        <taxon>Candidatus Solincola</taxon>
    </lineage>
</organism>
<keyword evidence="4" id="KW-0472">Membrane</keyword>
<dbReference type="Gene3D" id="3.40.50.200">
    <property type="entry name" value="Peptidase S8/S53 domain"/>
    <property type="match status" value="1"/>
</dbReference>
<keyword evidence="2" id="KW-0812">Transmembrane</keyword>
<dbReference type="EMBL" id="MELK01000054">
    <property type="protein sequence ID" value="OFW55383.1"/>
    <property type="molecule type" value="Genomic_DNA"/>
</dbReference>
<dbReference type="InterPro" id="IPR018247">
    <property type="entry name" value="EF_Hand_1_Ca_BS"/>
</dbReference>
<dbReference type="STRING" id="1797197.A2Y75_09685"/>
<keyword evidence="3" id="KW-1133">Transmembrane helix</keyword>
<feature type="signal peptide" evidence="7">
    <location>
        <begin position="1"/>
        <end position="31"/>
    </location>
</feature>